<name>B0WVP1_CULQU</name>
<dbReference type="InParanoid" id="B0WVP1"/>
<protein>
    <submittedName>
        <fullName evidence="2 3">Uncharacterized protein</fullName>
    </submittedName>
</protein>
<dbReference type="VEuPathDB" id="VectorBase:CPIJ011067"/>
<dbReference type="EMBL" id="DS232129">
    <property type="protein sequence ID" value="EDS35648.1"/>
    <property type="molecule type" value="Genomic_DNA"/>
</dbReference>
<evidence type="ECO:0000313" key="3">
    <source>
        <dbReference type="EnsemblMetazoa" id="CPIJ011067-PA"/>
    </source>
</evidence>
<evidence type="ECO:0000313" key="4">
    <source>
        <dbReference type="Proteomes" id="UP000002320"/>
    </source>
</evidence>
<feature type="compositionally biased region" description="Basic and acidic residues" evidence="1">
    <location>
        <begin position="1"/>
        <end position="23"/>
    </location>
</feature>
<evidence type="ECO:0000313" key="2">
    <source>
        <dbReference type="EMBL" id="EDS35648.1"/>
    </source>
</evidence>
<accession>B0WVP1</accession>
<evidence type="ECO:0000256" key="1">
    <source>
        <dbReference type="SAM" id="MobiDB-lite"/>
    </source>
</evidence>
<dbReference type="EnsemblMetazoa" id="CPIJ011067-RA">
    <property type="protein sequence ID" value="CPIJ011067-PA"/>
    <property type="gene ID" value="CPIJ011067"/>
</dbReference>
<feature type="region of interest" description="Disordered" evidence="1">
    <location>
        <begin position="1"/>
        <end position="25"/>
    </location>
</feature>
<dbReference type="AlphaFoldDB" id="B0WVP1"/>
<dbReference type="HOGENOM" id="CLU_1290100_0_0_1"/>
<dbReference type="Proteomes" id="UP000002320">
    <property type="component" value="Unassembled WGS sequence"/>
</dbReference>
<organism>
    <name type="scientific">Culex quinquefasciatus</name>
    <name type="common">Southern house mosquito</name>
    <name type="synonym">Culex pungens</name>
    <dbReference type="NCBI Taxonomy" id="7176"/>
    <lineage>
        <taxon>Eukaryota</taxon>
        <taxon>Metazoa</taxon>
        <taxon>Ecdysozoa</taxon>
        <taxon>Arthropoda</taxon>
        <taxon>Hexapoda</taxon>
        <taxon>Insecta</taxon>
        <taxon>Pterygota</taxon>
        <taxon>Neoptera</taxon>
        <taxon>Endopterygota</taxon>
        <taxon>Diptera</taxon>
        <taxon>Nematocera</taxon>
        <taxon>Culicoidea</taxon>
        <taxon>Culicidae</taxon>
        <taxon>Culicinae</taxon>
        <taxon>Culicini</taxon>
        <taxon>Culex</taxon>
        <taxon>Culex</taxon>
    </lineage>
</organism>
<proteinExistence type="predicted"/>
<reference evidence="2" key="1">
    <citation type="submission" date="2007-03" db="EMBL/GenBank/DDBJ databases">
        <title>Annotation of Culex pipiens quinquefasciatus.</title>
        <authorList>
            <consortium name="The Broad Institute Genome Sequencing Platform"/>
            <person name="Atkinson P.W."/>
            <person name="Hemingway J."/>
            <person name="Christensen B.M."/>
            <person name="Higgs S."/>
            <person name="Kodira C."/>
            <person name="Hannick L."/>
            <person name="Megy K."/>
            <person name="O'Leary S."/>
            <person name="Pearson M."/>
            <person name="Haas B.J."/>
            <person name="Mauceli E."/>
            <person name="Wortman J.R."/>
            <person name="Lee N.H."/>
            <person name="Guigo R."/>
            <person name="Stanke M."/>
            <person name="Alvarado L."/>
            <person name="Amedeo P."/>
            <person name="Antoine C.H."/>
            <person name="Arensburger P."/>
            <person name="Bidwell S.L."/>
            <person name="Crawford M."/>
            <person name="Camaro F."/>
            <person name="Devon K."/>
            <person name="Engels R."/>
            <person name="Hammond M."/>
            <person name="Howarth C."/>
            <person name="Koehrsen M."/>
            <person name="Lawson D."/>
            <person name="Montgomery P."/>
            <person name="Nene V."/>
            <person name="Nusbaum C."/>
            <person name="Puiu D."/>
            <person name="Romero-Severson J."/>
            <person name="Severson D.W."/>
            <person name="Shumway M."/>
            <person name="Sisk P."/>
            <person name="Stolte C."/>
            <person name="Zeng Q."/>
            <person name="Eisenstadt E."/>
            <person name="Fraser-Liggett C."/>
            <person name="Strausberg R."/>
            <person name="Galagan J."/>
            <person name="Birren B."/>
            <person name="Collins F.H."/>
        </authorList>
    </citation>
    <scope>NUCLEOTIDE SEQUENCE [LARGE SCALE GENOMIC DNA]</scope>
    <source>
        <strain evidence="2">JHB</strain>
    </source>
</reference>
<keyword evidence="4" id="KW-1185">Reference proteome</keyword>
<sequence length="214" mass="23790">MGPTDRRPKAEEAKEEKEVEATKPKSAQLSFGDYKKVIHTVKVTSGAGPKAHFSGRGVGEKLHCDNTTLKDQPGYGREKKSRVACRIRGIEIPFALCLCIKSFPPPPPGGVWWPRGLHLGGPIPREAIGTKKPSFECVMNEPVPTVGEKRTIRALHLRRCKQQLHRQLWPMRFQWGFSENFGHTGLEIRLGGAPYCVLMIATALLVREAPHLLG</sequence>
<reference evidence="3" key="2">
    <citation type="submission" date="2020-05" db="UniProtKB">
        <authorList>
            <consortium name="EnsemblMetazoa"/>
        </authorList>
    </citation>
    <scope>IDENTIFICATION</scope>
    <source>
        <strain evidence="3">JHB</strain>
    </source>
</reference>
<dbReference type="KEGG" id="cqu:CpipJ_CPIJ011067"/>
<gene>
    <name evidence="3" type="primary">6043881</name>
    <name evidence="2" type="ORF">CpipJ_CPIJ011067</name>
</gene>